<feature type="region of interest" description="Disordered" evidence="7">
    <location>
        <begin position="435"/>
        <end position="459"/>
    </location>
</feature>
<evidence type="ECO:0000256" key="5">
    <source>
        <dbReference type="ARBA" id="ARBA00023124"/>
    </source>
</evidence>
<reference evidence="8" key="1">
    <citation type="submission" date="2023-06" db="EMBL/GenBank/DDBJ databases">
        <title>Identification of a novel pathogenic adenovirus species in African Grey Parrot unveils distinct lineage within aviadenoviruses.</title>
        <authorList>
            <person name="Das T."/>
            <person name="Raidal S."/>
            <person name="Das S."/>
        </authorList>
    </citation>
    <scope>NUCLEOTIDE SEQUENCE</scope>
    <source>
        <strain evidence="8">CS23-0540</strain>
    </source>
</reference>
<keyword evidence="3" id="KW-0235">DNA replication</keyword>
<accession>A0AB38ZPB3</accession>
<organism evidence="8">
    <name type="scientific">Psittacine aviadenovirus B</name>
    <dbReference type="NCBI Taxonomy" id="2169709"/>
    <lineage>
        <taxon>Viruses</taxon>
        <taxon>Varidnaviria</taxon>
        <taxon>Bamfordvirae</taxon>
        <taxon>Preplasmiviricota</taxon>
        <taxon>Polisuviricotina</taxon>
        <taxon>Pharingeaviricetes</taxon>
        <taxon>Rowavirales</taxon>
        <taxon>Adenoviridae</taxon>
        <taxon>Aviadenovirus</taxon>
        <taxon>Aviadenovirus rubri</taxon>
    </lineage>
</organism>
<evidence type="ECO:0000256" key="7">
    <source>
        <dbReference type="SAM" id="MobiDB-lite"/>
    </source>
</evidence>
<evidence type="ECO:0000313" key="8">
    <source>
        <dbReference type="EMBL" id="XBY87759.1"/>
    </source>
</evidence>
<keyword evidence="6" id="KW-0238">DNA-binding</keyword>
<protein>
    <submittedName>
        <fullName evidence="8">PTP protein</fullName>
    </submittedName>
</protein>
<keyword evidence="5" id="KW-0190">Covalent protein-DNA linkage</keyword>
<name>A0AB38ZPB3_9ADEN</name>
<dbReference type="EMBL" id="OR096706">
    <property type="protein sequence ID" value="XBY87759.1"/>
    <property type="molecule type" value="Genomic_DNA"/>
</dbReference>
<evidence type="ECO:0000256" key="2">
    <source>
        <dbReference type="ARBA" id="ARBA00022562"/>
    </source>
</evidence>
<keyword evidence="2" id="KW-1048">Host nucleus</keyword>
<proteinExistence type="predicted"/>
<feature type="region of interest" description="Disordered" evidence="7">
    <location>
        <begin position="231"/>
        <end position="254"/>
    </location>
</feature>
<evidence type="ECO:0000256" key="1">
    <source>
        <dbReference type="ARBA" id="ARBA00022553"/>
    </source>
</evidence>
<sequence>MGSGSAARGVAAGVVPPPLPPTLGFRTLCRTGCIPLLCFPALKTSWAQFQAYRVFADLTGQSLNTIRFCEPVISSDFSLVRNEPALVHPRSVSLVSRLYDYRLMQLRDLAPGSPAVVGPPYEGLPPPHLLLGYQYMHRTLNDYLFENRVFMQLGYDSPPTQRPRRLFWTCLTDCSYTVNVGQYMRFLDLENFHDSFQQMHNAVLMDRVAADMGRVHLRGRGVDVGAAGQVLEPEQFPPEPDGGRGDGGGGGDADRRHSFLSGRGACGLRDDVVDRLSSAADADTLAAMRRLRVALCHFLFCAFYGNFRTERTMRFLPGSEVFADVDWLSPFVETFADLDTQALVSQPGVLGDPFDEPAEVMARCFLSSLAATDHPDTSEEALQLLRGGMQLRNRRVPTREGLRPRNREGAAITVSQLSRRRQRTIRRFVDRLPPARRRRARPAPAPPAPLPEEEEEEEEFVEELEELPVPEEPEEEEEAFFDEIVRTALEAISALQDELSGPARRHELFRFGTDFYRLLLQSRDAGIVTESFLRKWVLYFFLAEHIASTLYYLYSHFVAHREFRRYVDVTMLQVVLTGWDVNAQQIFKRLWSEQSNPATIFETIWQRVLRDFLMMVERTGQFQGMDELDQHLFLSDIQYRDKSGDIEEVLKQLNLSEELLDSIDLSFRLKFRGIVAISTNAAIRAQLQRVLRHRQENLELQLRR</sequence>
<evidence type="ECO:0000256" key="6">
    <source>
        <dbReference type="ARBA" id="ARBA00023125"/>
    </source>
</evidence>
<dbReference type="GO" id="GO:0006260">
    <property type="term" value="P:DNA replication"/>
    <property type="evidence" value="ECO:0007669"/>
    <property type="project" value="UniProtKB-KW"/>
</dbReference>
<keyword evidence="4" id="KW-1194">Viral DNA replication</keyword>
<dbReference type="GO" id="GO:0039693">
    <property type="term" value="P:viral DNA genome replication"/>
    <property type="evidence" value="ECO:0007669"/>
    <property type="project" value="UniProtKB-KW"/>
</dbReference>
<keyword evidence="1" id="KW-0597">Phosphoprotein</keyword>
<evidence type="ECO:0000256" key="3">
    <source>
        <dbReference type="ARBA" id="ARBA00022705"/>
    </source>
</evidence>
<dbReference type="Pfam" id="PF02459">
    <property type="entry name" value="Adeno_terminal"/>
    <property type="match status" value="1"/>
</dbReference>
<dbReference type="InterPro" id="IPR003391">
    <property type="entry name" value="Adeno_preterminal"/>
</dbReference>
<dbReference type="GO" id="GO:0003677">
    <property type="term" value="F:DNA binding"/>
    <property type="evidence" value="ECO:0007669"/>
    <property type="project" value="UniProtKB-KW"/>
</dbReference>
<evidence type="ECO:0000256" key="4">
    <source>
        <dbReference type="ARBA" id="ARBA00023109"/>
    </source>
</evidence>